<comment type="similarity">
    <text evidence="6">Belongs to the ABC-2 integral membrane protein family.</text>
</comment>
<dbReference type="RefSeq" id="WP_015787810.1">
    <property type="nucleotide sequence ID" value="NZ_CALJZO010000026.1"/>
</dbReference>
<keyword evidence="4 6" id="KW-0472">Membrane</keyword>
<feature type="transmembrane region" description="Helical" evidence="6">
    <location>
        <begin position="106"/>
        <end position="130"/>
    </location>
</feature>
<evidence type="ECO:0000256" key="1">
    <source>
        <dbReference type="ARBA" id="ARBA00004141"/>
    </source>
</evidence>
<keyword evidence="2 6" id="KW-0812">Transmembrane</keyword>
<dbReference type="PIRSF" id="PIRSF006648">
    <property type="entry name" value="DrrB"/>
    <property type="match status" value="1"/>
</dbReference>
<name>A0A837D8Y8_9PSEU</name>
<evidence type="ECO:0000256" key="2">
    <source>
        <dbReference type="ARBA" id="ARBA00022692"/>
    </source>
</evidence>
<accession>A0A837D8Y8</accession>
<feature type="transmembrane region" description="Helical" evidence="6">
    <location>
        <begin position="142"/>
        <end position="166"/>
    </location>
</feature>
<dbReference type="InterPro" id="IPR013525">
    <property type="entry name" value="ABC2_TM"/>
</dbReference>
<dbReference type="InterPro" id="IPR047817">
    <property type="entry name" value="ABC2_TM_bact-type"/>
</dbReference>
<evidence type="ECO:0000256" key="3">
    <source>
        <dbReference type="ARBA" id="ARBA00022989"/>
    </source>
</evidence>
<evidence type="ECO:0000256" key="5">
    <source>
        <dbReference type="ARBA" id="ARBA00023251"/>
    </source>
</evidence>
<gene>
    <name evidence="8" type="ORF">MINT15_11750</name>
</gene>
<dbReference type="GO" id="GO:0140359">
    <property type="term" value="F:ABC-type transporter activity"/>
    <property type="evidence" value="ECO:0007669"/>
    <property type="project" value="InterPro"/>
</dbReference>
<evidence type="ECO:0000313" key="8">
    <source>
        <dbReference type="EMBL" id="KHF44293.1"/>
    </source>
</evidence>
<organism evidence="8 9">
    <name type="scientific">Saccharomonospora viridis</name>
    <dbReference type="NCBI Taxonomy" id="1852"/>
    <lineage>
        <taxon>Bacteria</taxon>
        <taxon>Bacillati</taxon>
        <taxon>Actinomycetota</taxon>
        <taxon>Actinomycetes</taxon>
        <taxon>Pseudonocardiales</taxon>
        <taxon>Pseudonocardiaceae</taxon>
        <taxon>Saccharomonospora</taxon>
    </lineage>
</organism>
<evidence type="ECO:0000256" key="4">
    <source>
        <dbReference type="ARBA" id="ARBA00023136"/>
    </source>
</evidence>
<feature type="domain" description="ABC transmembrane type-2" evidence="7">
    <location>
        <begin position="30"/>
        <end position="257"/>
    </location>
</feature>
<dbReference type="Pfam" id="PF01061">
    <property type="entry name" value="ABC2_membrane"/>
    <property type="match status" value="1"/>
</dbReference>
<dbReference type="InterPro" id="IPR051784">
    <property type="entry name" value="Nod_factor_ABC_transporter"/>
</dbReference>
<keyword evidence="3 6" id="KW-1133">Transmembrane helix</keyword>
<dbReference type="PROSITE" id="PS51012">
    <property type="entry name" value="ABC_TM2"/>
    <property type="match status" value="1"/>
</dbReference>
<evidence type="ECO:0000256" key="6">
    <source>
        <dbReference type="RuleBase" id="RU361157"/>
    </source>
</evidence>
<reference evidence="8 9" key="1">
    <citation type="submission" date="2014-10" db="EMBL/GenBank/DDBJ databases">
        <title>Genome sequence of Micropolyspora internatus JCM3315.</title>
        <authorList>
            <person name="Shin S.-K."/>
            <person name="Yi H."/>
        </authorList>
    </citation>
    <scope>NUCLEOTIDE SEQUENCE [LARGE SCALE GENOMIC DNA]</scope>
    <source>
        <strain evidence="8 9">JCM 3315</strain>
    </source>
</reference>
<dbReference type="OrthoDB" id="8988363at2"/>
<keyword evidence="5" id="KW-0046">Antibiotic resistance</keyword>
<sequence length="257" mass="27455">MSTVVDPAKAIRHGLILGGRGIRKIFKNPEQLLDVTIAPLSVLVVFVYLFGGAIAGDTDTYLHTLVPGIMVMTTFQACMGTGMTLNNDVTKGVFDRFRSLPIARSAPLVGAVLADFVRYLVCLGVLVAVATLMGYRVQTDPALLVVAVALMVAFGMCFCWISVFVGMLVRQPVALQGLMATLILPVAFGSDIFVPAETMPGWLRAWAEINPLSLMANTLRGLLNGGPVGGPLLGALGWMVGVVAVFFPLAMLAYRRR</sequence>
<feature type="transmembrane region" description="Helical" evidence="6">
    <location>
        <begin position="232"/>
        <end position="254"/>
    </location>
</feature>
<dbReference type="PANTHER" id="PTHR43229">
    <property type="entry name" value="NODULATION PROTEIN J"/>
    <property type="match status" value="1"/>
</dbReference>
<comment type="caution">
    <text evidence="8">The sequence shown here is derived from an EMBL/GenBank/DDBJ whole genome shotgun (WGS) entry which is preliminary data.</text>
</comment>
<protein>
    <recommendedName>
        <fullName evidence="6">Transport permease protein</fullName>
    </recommendedName>
</protein>
<dbReference type="OMA" id="PGLMAMM"/>
<feature type="transmembrane region" description="Helical" evidence="6">
    <location>
        <begin position="61"/>
        <end position="85"/>
    </location>
</feature>
<dbReference type="AlphaFoldDB" id="A0A837D8Y8"/>
<proteinExistence type="inferred from homology"/>
<evidence type="ECO:0000259" key="7">
    <source>
        <dbReference type="PROSITE" id="PS51012"/>
    </source>
</evidence>
<feature type="transmembrane region" description="Helical" evidence="6">
    <location>
        <begin position="32"/>
        <end position="55"/>
    </location>
</feature>
<evidence type="ECO:0000313" key="9">
    <source>
        <dbReference type="Proteomes" id="UP000030848"/>
    </source>
</evidence>
<comment type="subcellular location">
    <subcellularLocation>
        <location evidence="6">Cell membrane</location>
        <topology evidence="6">Multi-pass membrane protein</topology>
    </subcellularLocation>
    <subcellularLocation>
        <location evidence="1">Membrane</location>
        <topology evidence="1">Multi-pass membrane protein</topology>
    </subcellularLocation>
</comment>
<dbReference type="Proteomes" id="UP000030848">
    <property type="component" value="Unassembled WGS sequence"/>
</dbReference>
<dbReference type="GO" id="GO:0046677">
    <property type="term" value="P:response to antibiotic"/>
    <property type="evidence" value="ECO:0007669"/>
    <property type="project" value="UniProtKB-KW"/>
</dbReference>
<keyword evidence="6" id="KW-1003">Cell membrane</keyword>
<dbReference type="InterPro" id="IPR000412">
    <property type="entry name" value="ABC_2_transport"/>
</dbReference>
<dbReference type="GO" id="GO:0043190">
    <property type="term" value="C:ATP-binding cassette (ABC) transporter complex"/>
    <property type="evidence" value="ECO:0007669"/>
    <property type="project" value="InterPro"/>
</dbReference>
<dbReference type="PANTHER" id="PTHR43229:SF2">
    <property type="entry name" value="NODULATION PROTEIN J"/>
    <property type="match status" value="1"/>
</dbReference>
<dbReference type="EMBL" id="JRZE01000003">
    <property type="protein sequence ID" value="KHF44293.1"/>
    <property type="molecule type" value="Genomic_DNA"/>
</dbReference>
<keyword evidence="6" id="KW-0813">Transport</keyword>
<feature type="transmembrane region" description="Helical" evidence="6">
    <location>
        <begin position="173"/>
        <end position="194"/>
    </location>
</feature>